<feature type="transmembrane region" description="Helical" evidence="8">
    <location>
        <begin position="271"/>
        <end position="299"/>
    </location>
</feature>
<dbReference type="Pfam" id="PF01929">
    <property type="entry name" value="Ribosomal_L14e"/>
    <property type="match status" value="1"/>
</dbReference>
<evidence type="ECO:0000256" key="5">
    <source>
        <dbReference type="ARBA" id="ARBA00023136"/>
    </source>
</evidence>
<evidence type="ECO:0000256" key="6">
    <source>
        <dbReference type="ARBA" id="ARBA00038359"/>
    </source>
</evidence>
<reference evidence="11 12" key="1">
    <citation type="journal article" date="2024" name="J. Plant Pathol.">
        <title>Sequence and assembly of the genome of Seiridium unicorne, isolate CBS 538.82, causal agent of cypress canker disease.</title>
        <authorList>
            <person name="Scali E."/>
            <person name="Rocca G.D."/>
            <person name="Danti R."/>
            <person name="Garbelotto M."/>
            <person name="Barberini S."/>
            <person name="Baroncelli R."/>
            <person name="Emiliani G."/>
        </authorList>
    </citation>
    <scope>NUCLEOTIDE SEQUENCE [LARGE SCALE GENOMIC DNA]</scope>
    <source>
        <strain evidence="11 12">BM-138-508</strain>
    </source>
</reference>
<proteinExistence type="inferred from homology"/>
<name>A0ABR2UND2_9PEZI</name>
<dbReference type="InterPro" id="IPR049326">
    <property type="entry name" value="Rhodopsin_dom_fungi"/>
</dbReference>
<dbReference type="Pfam" id="PF20684">
    <property type="entry name" value="Fung_rhodopsin"/>
    <property type="match status" value="1"/>
</dbReference>
<dbReference type="PANTHER" id="PTHR33048">
    <property type="entry name" value="PTH11-LIKE INTEGRAL MEMBRANE PROTEIN (AFU_ORTHOLOGUE AFUA_5G11245)"/>
    <property type="match status" value="1"/>
</dbReference>
<feature type="transmembrane region" description="Helical" evidence="8">
    <location>
        <begin position="22"/>
        <end position="42"/>
    </location>
</feature>
<organism evidence="11 12">
    <name type="scientific">Seiridium unicorne</name>
    <dbReference type="NCBI Taxonomy" id="138068"/>
    <lineage>
        <taxon>Eukaryota</taxon>
        <taxon>Fungi</taxon>
        <taxon>Dikarya</taxon>
        <taxon>Ascomycota</taxon>
        <taxon>Pezizomycotina</taxon>
        <taxon>Sordariomycetes</taxon>
        <taxon>Xylariomycetidae</taxon>
        <taxon>Amphisphaeriales</taxon>
        <taxon>Sporocadaceae</taxon>
        <taxon>Seiridium</taxon>
    </lineage>
</organism>
<evidence type="ECO:0000256" key="8">
    <source>
        <dbReference type="SAM" id="Phobius"/>
    </source>
</evidence>
<dbReference type="EMBL" id="JARVKF010000412">
    <property type="protein sequence ID" value="KAK9415796.1"/>
    <property type="molecule type" value="Genomic_DNA"/>
</dbReference>
<evidence type="ECO:0000259" key="9">
    <source>
        <dbReference type="Pfam" id="PF01929"/>
    </source>
</evidence>
<feature type="region of interest" description="Disordered" evidence="7">
    <location>
        <begin position="316"/>
        <end position="380"/>
    </location>
</feature>
<dbReference type="Gene3D" id="2.30.30.30">
    <property type="match status" value="1"/>
</dbReference>
<evidence type="ECO:0000313" key="11">
    <source>
        <dbReference type="EMBL" id="KAK9415796.1"/>
    </source>
</evidence>
<evidence type="ECO:0000256" key="1">
    <source>
        <dbReference type="ARBA" id="ARBA00004141"/>
    </source>
</evidence>
<feature type="domain" description="Rhodopsin" evidence="10">
    <location>
        <begin position="45"/>
        <end position="297"/>
    </location>
</feature>
<keyword evidence="5 8" id="KW-0472">Membrane</keyword>
<dbReference type="InterPro" id="IPR008991">
    <property type="entry name" value="Translation_prot_SH3-like_sf"/>
</dbReference>
<feature type="compositionally biased region" description="Polar residues" evidence="7">
    <location>
        <begin position="316"/>
        <end position="340"/>
    </location>
</feature>
<keyword evidence="4 8" id="KW-1133">Transmembrane helix</keyword>
<comment type="caution">
    <text evidence="11">The sequence shown here is derived from an EMBL/GenBank/DDBJ whole genome shotgun (WGS) entry which is preliminary data.</text>
</comment>
<evidence type="ECO:0000313" key="12">
    <source>
        <dbReference type="Proteomes" id="UP001408356"/>
    </source>
</evidence>
<feature type="transmembrane region" description="Helical" evidence="8">
    <location>
        <begin position="54"/>
        <end position="77"/>
    </location>
</feature>
<keyword evidence="3 8" id="KW-0812">Transmembrane</keyword>
<dbReference type="PANTHER" id="PTHR33048:SF47">
    <property type="entry name" value="INTEGRAL MEMBRANE PROTEIN-RELATED"/>
    <property type="match status" value="1"/>
</dbReference>
<gene>
    <name evidence="11" type="ORF">SUNI508_10096</name>
</gene>
<dbReference type="InterPro" id="IPR014722">
    <property type="entry name" value="Rib_uL2_dom2"/>
</dbReference>
<evidence type="ECO:0000256" key="3">
    <source>
        <dbReference type="ARBA" id="ARBA00022692"/>
    </source>
</evidence>
<feature type="compositionally biased region" description="Basic and acidic residues" evidence="7">
    <location>
        <begin position="348"/>
        <end position="376"/>
    </location>
</feature>
<evidence type="ECO:0000256" key="7">
    <source>
        <dbReference type="SAM" id="MobiDB-lite"/>
    </source>
</evidence>
<evidence type="ECO:0000256" key="2">
    <source>
        <dbReference type="ARBA" id="ARBA00006592"/>
    </source>
</evidence>
<dbReference type="InterPro" id="IPR052337">
    <property type="entry name" value="SAT4-like"/>
</dbReference>
<feature type="domain" description="Large ribosomal subunit protein eL14" evidence="9">
    <location>
        <begin position="460"/>
        <end position="535"/>
    </location>
</feature>
<dbReference type="Gene3D" id="6.10.250.2270">
    <property type="match status" value="1"/>
</dbReference>
<dbReference type="CDD" id="cd23702">
    <property type="entry name" value="eL14"/>
    <property type="match status" value="1"/>
</dbReference>
<accession>A0ABR2UND2</accession>
<evidence type="ECO:0000256" key="4">
    <source>
        <dbReference type="ARBA" id="ARBA00022989"/>
    </source>
</evidence>
<feature type="transmembrane region" description="Helical" evidence="8">
    <location>
        <begin position="143"/>
        <end position="165"/>
    </location>
</feature>
<comment type="similarity">
    <text evidence="2">Belongs to the eukaryotic ribosomal protein eL14 family.</text>
</comment>
<protein>
    <submittedName>
        <fullName evidence="11">Integral membrane protein</fullName>
    </submittedName>
</protein>
<feature type="transmembrane region" description="Helical" evidence="8">
    <location>
        <begin position="205"/>
        <end position="224"/>
    </location>
</feature>
<comment type="similarity">
    <text evidence="6">Belongs to the SAT4 family.</text>
</comment>
<sequence>MPSLELTAEQKAHADETRQPELWGWLICFIVICNIFVIGRLWGTWISVSNRSRVIAEDIFIALSGVLLNVIIANLMLATRYGLGLHNYAVNAKDDNYPSNLSKTFMHVWITMVLMSSFFVCIKMTLLLFYKRLFILSSTGMRFFWWVNLVYILLWFFGGTGFYLFQCKPVQWYFLQYFARAGKPVPGNMTGQCDATTVLHVSMPMIFSLISDVSLLALPIWAIWNLRLEKRKRMGLIAVFGIGLVACLLELARILALIIDTDDKLDPSYGVAVFLILTAAEETTAVVCACLPVIGPQLYKYAKAFRRRNQTSHSYVKNAVPSSLDMTSGEANRPMSSPNHSDGGLEPPRNREDDVERGGFRSHRTTSDTKGTRRAEPLASNTIHPAICQLNLTTHIKNHPTAIMSAAVEGLKWRNVEVGRVVLLQGDHAQAGQVAVIVEIVDHKRFLVDGPAASAELAVPRQVVAASDVLLTDITIENLPRAARTGTVRAAWEKSEVDAKWKNTSWAKKMEQSRKRKALTDFDRFKVLRLKKQRRFEERKALVQVRASA</sequence>
<feature type="transmembrane region" description="Helical" evidence="8">
    <location>
        <begin position="236"/>
        <end position="259"/>
    </location>
</feature>
<dbReference type="InterPro" id="IPR002784">
    <property type="entry name" value="Ribosomal_eL14_dom"/>
</dbReference>
<dbReference type="Proteomes" id="UP001408356">
    <property type="component" value="Unassembled WGS sequence"/>
</dbReference>
<dbReference type="SUPFAM" id="SSF50104">
    <property type="entry name" value="Translation proteins SH3-like domain"/>
    <property type="match status" value="1"/>
</dbReference>
<keyword evidence="12" id="KW-1185">Reference proteome</keyword>
<comment type="subcellular location">
    <subcellularLocation>
        <location evidence="1">Membrane</location>
        <topology evidence="1">Multi-pass membrane protein</topology>
    </subcellularLocation>
</comment>
<feature type="transmembrane region" description="Helical" evidence="8">
    <location>
        <begin position="108"/>
        <end position="131"/>
    </location>
</feature>
<evidence type="ECO:0000259" key="10">
    <source>
        <dbReference type="Pfam" id="PF20684"/>
    </source>
</evidence>